<dbReference type="PANTHER" id="PTHR43092:SF6">
    <property type="entry name" value="BLR1280 PROTEIN"/>
    <property type="match status" value="1"/>
</dbReference>
<dbReference type="SUPFAM" id="SSF53383">
    <property type="entry name" value="PLP-dependent transferases"/>
    <property type="match status" value="1"/>
</dbReference>
<keyword evidence="1" id="KW-0663">Pyridoxal phosphate</keyword>
<dbReference type="InterPro" id="IPR015422">
    <property type="entry name" value="PyrdxlP-dep_Trfase_small"/>
</dbReference>
<dbReference type="PANTHER" id="PTHR43092">
    <property type="entry name" value="L-CYSTEINE DESULFHYDRASE"/>
    <property type="match status" value="1"/>
</dbReference>
<gene>
    <name evidence="4" type="ORF">WI372_09310</name>
</gene>
<dbReference type="PROSITE" id="PS51318">
    <property type="entry name" value="TAT"/>
    <property type="match status" value="1"/>
</dbReference>
<dbReference type="RefSeq" id="WP_405277286.1">
    <property type="nucleotide sequence ID" value="NZ_CP144380.1"/>
</dbReference>
<dbReference type="Pfam" id="PF00266">
    <property type="entry name" value="Aminotran_5"/>
    <property type="match status" value="1"/>
</dbReference>
<proteinExistence type="predicted"/>
<feature type="domain" description="Aminotransferase class V" evidence="3">
    <location>
        <begin position="77"/>
        <end position="422"/>
    </location>
</feature>
<protein>
    <submittedName>
        <fullName evidence="4">Aminotransferase class V-fold PLP-dependent enzyme</fullName>
    </submittedName>
</protein>
<dbReference type="EMBL" id="JBBHLI010000004">
    <property type="protein sequence ID" value="MEK9501175.1"/>
    <property type="molecule type" value="Genomic_DNA"/>
</dbReference>
<evidence type="ECO:0000259" key="3">
    <source>
        <dbReference type="Pfam" id="PF00266"/>
    </source>
</evidence>
<comment type="caution">
    <text evidence="4">The sequence shown here is derived from an EMBL/GenBank/DDBJ whole genome shotgun (WGS) entry which is preliminary data.</text>
</comment>
<keyword evidence="2" id="KW-0732">Signal</keyword>
<keyword evidence="4" id="KW-0032">Aminotransferase</keyword>
<sequence length="437" mass="49228">MTDRRRFLRAVGLPALAASAGVPFQPSLLAARALDLAPTLRSHPGSPADVARDEDFWGEVAQAFTVDRTLVNLNNGGVSPAPSFVQEAMKRHLDFSNELPAYTMWQIQEPRREGVRRRMAREWGVDAEEIAFTRNASESLQICQFGIDLEPGDEVLTTTQDYPRMINTFRQRERREGIVLRQIRIPTPAEDVDEVVRLFEEAITPRTRVILACHMINLTGQILPIREIVAMARRHNVPVIVDGAHALAHFDFTLAELDCDYYSTSLHKWLFAPIGTGLLYVRRDKIEGLWPLMAAAETQDADIRKFEEVGTHPAANTLAVAEALTFHQALQAARKDARLVYLRNYWAERLLQNPRVTLNTSLRPGFACGIANVHVEGVATNDLQGHLWRTHKIYTTPINHEEFNGLRISPSVYTTLEELDRFVEAVEEVLEKGLSPG</sequence>
<feature type="chain" id="PRO_5047221357" evidence="2">
    <location>
        <begin position="21"/>
        <end position="437"/>
    </location>
</feature>
<dbReference type="InterPro" id="IPR006311">
    <property type="entry name" value="TAT_signal"/>
</dbReference>
<dbReference type="Proteomes" id="UP001484239">
    <property type="component" value="Unassembled WGS sequence"/>
</dbReference>
<keyword evidence="4" id="KW-0808">Transferase</keyword>
<dbReference type="InterPro" id="IPR015421">
    <property type="entry name" value="PyrdxlP-dep_Trfase_major"/>
</dbReference>
<dbReference type="InterPro" id="IPR000192">
    <property type="entry name" value="Aminotrans_V_dom"/>
</dbReference>
<reference evidence="4 5" key="1">
    <citation type="submission" date="2024-02" db="EMBL/GenBank/DDBJ databases">
        <title>A novel Gemmatimonadota bacterium.</title>
        <authorList>
            <person name="Du Z.-J."/>
            <person name="Ye Y.-Q."/>
        </authorList>
    </citation>
    <scope>NUCLEOTIDE SEQUENCE [LARGE SCALE GENOMIC DNA]</scope>
    <source>
        <strain evidence="4 5">DH-20</strain>
    </source>
</reference>
<dbReference type="InterPro" id="IPR015424">
    <property type="entry name" value="PyrdxlP-dep_Trfase"/>
</dbReference>
<evidence type="ECO:0000256" key="1">
    <source>
        <dbReference type="ARBA" id="ARBA00022898"/>
    </source>
</evidence>
<feature type="signal peptide" evidence="2">
    <location>
        <begin position="1"/>
        <end position="20"/>
    </location>
</feature>
<evidence type="ECO:0000313" key="5">
    <source>
        <dbReference type="Proteomes" id="UP001484239"/>
    </source>
</evidence>
<name>A0ABU9EB61_9BACT</name>
<organism evidence="4 5">
    <name type="scientific">Gaopeijia maritima</name>
    <dbReference type="NCBI Taxonomy" id="3119007"/>
    <lineage>
        <taxon>Bacteria</taxon>
        <taxon>Pseudomonadati</taxon>
        <taxon>Gemmatimonadota</taxon>
        <taxon>Longimicrobiia</taxon>
        <taxon>Gaopeijiales</taxon>
        <taxon>Gaopeijiaceae</taxon>
        <taxon>Gaopeijia</taxon>
    </lineage>
</organism>
<dbReference type="Gene3D" id="3.40.640.10">
    <property type="entry name" value="Type I PLP-dependent aspartate aminotransferase-like (Major domain)"/>
    <property type="match status" value="1"/>
</dbReference>
<dbReference type="Gene3D" id="3.90.1150.10">
    <property type="entry name" value="Aspartate Aminotransferase, domain 1"/>
    <property type="match status" value="1"/>
</dbReference>
<evidence type="ECO:0000256" key="2">
    <source>
        <dbReference type="SAM" id="SignalP"/>
    </source>
</evidence>
<dbReference type="GO" id="GO:0008483">
    <property type="term" value="F:transaminase activity"/>
    <property type="evidence" value="ECO:0007669"/>
    <property type="project" value="UniProtKB-KW"/>
</dbReference>
<accession>A0ABU9EB61</accession>
<keyword evidence="5" id="KW-1185">Reference proteome</keyword>
<evidence type="ECO:0000313" key="4">
    <source>
        <dbReference type="EMBL" id="MEK9501175.1"/>
    </source>
</evidence>